<dbReference type="Proteomes" id="UP000199004">
    <property type="component" value="Unassembled WGS sequence"/>
</dbReference>
<evidence type="ECO:0000313" key="2">
    <source>
        <dbReference type="EMBL" id="SDO66430.1"/>
    </source>
</evidence>
<dbReference type="Pfam" id="PF01047">
    <property type="entry name" value="MarR"/>
    <property type="match status" value="1"/>
</dbReference>
<dbReference type="GO" id="GO:0003700">
    <property type="term" value="F:DNA-binding transcription factor activity"/>
    <property type="evidence" value="ECO:0007669"/>
    <property type="project" value="InterPro"/>
</dbReference>
<dbReference type="Gene3D" id="1.10.10.10">
    <property type="entry name" value="Winged helix-like DNA-binding domain superfamily/Winged helix DNA-binding domain"/>
    <property type="match status" value="1"/>
</dbReference>
<accession>A0A1H0LEJ9</accession>
<dbReference type="InterPro" id="IPR000835">
    <property type="entry name" value="HTH_MarR-typ"/>
</dbReference>
<sequence length="165" mass="18618">MGDIGGEARETHWLDEGQQRSWRGLVLGSQLLFDRLDDDLRRHHGLSLVEFEILVRLSERGGHLRMAQLADSLAHSRSRVTHTIRRMEKAELVERADSPDDGRGVVAIMTERGRLLLENVAPTHVNGVRDYIVDLATPEDFEALGRVMNAVADHLIAGHPEMEMR</sequence>
<dbReference type="RefSeq" id="WP_091026950.1">
    <property type="nucleotide sequence ID" value="NZ_BKAE01000024.1"/>
</dbReference>
<gene>
    <name evidence="2" type="ORF">SAMN05192576_0221</name>
</gene>
<dbReference type="PROSITE" id="PS50995">
    <property type="entry name" value="HTH_MARR_2"/>
    <property type="match status" value="1"/>
</dbReference>
<organism evidence="2 3">
    <name type="scientific">Nocardioides szechwanensis</name>
    <dbReference type="NCBI Taxonomy" id="1005944"/>
    <lineage>
        <taxon>Bacteria</taxon>
        <taxon>Bacillati</taxon>
        <taxon>Actinomycetota</taxon>
        <taxon>Actinomycetes</taxon>
        <taxon>Propionibacteriales</taxon>
        <taxon>Nocardioidaceae</taxon>
        <taxon>Nocardioides</taxon>
    </lineage>
</organism>
<dbReference type="InterPro" id="IPR039422">
    <property type="entry name" value="MarR/SlyA-like"/>
</dbReference>
<proteinExistence type="predicted"/>
<feature type="domain" description="HTH marR-type" evidence="1">
    <location>
        <begin position="18"/>
        <end position="153"/>
    </location>
</feature>
<evidence type="ECO:0000313" key="3">
    <source>
        <dbReference type="Proteomes" id="UP000199004"/>
    </source>
</evidence>
<dbReference type="PANTHER" id="PTHR33164">
    <property type="entry name" value="TRANSCRIPTIONAL REGULATOR, MARR FAMILY"/>
    <property type="match status" value="1"/>
</dbReference>
<protein>
    <submittedName>
        <fullName evidence="2">Transcriptional regulator, MarR family</fullName>
    </submittedName>
</protein>
<dbReference type="STRING" id="1005944.SAMN05192576_0221"/>
<dbReference type="OrthoDB" id="8635520at2"/>
<dbReference type="AlphaFoldDB" id="A0A1H0LEJ9"/>
<keyword evidence="3" id="KW-1185">Reference proteome</keyword>
<dbReference type="PANTHER" id="PTHR33164:SF99">
    <property type="entry name" value="MARR FAMILY REGULATORY PROTEIN"/>
    <property type="match status" value="1"/>
</dbReference>
<dbReference type="SMART" id="SM00347">
    <property type="entry name" value="HTH_MARR"/>
    <property type="match status" value="1"/>
</dbReference>
<name>A0A1H0LEJ9_9ACTN</name>
<dbReference type="InterPro" id="IPR036388">
    <property type="entry name" value="WH-like_DNA-bd_sf"/>
</dbReference>
<evidence type="ECO:0000259" key="1">
    <source>
        <dbReference type="PROSITE" id="PS50995"/>
    </source>
</evidence>
<dbReference type="EMBL" id="FNIC01000012">
    <property type="protein sequence ID" value="SDO66430.1"/>
    <property type="molecule type" value="Genomic_DNA"/>
</dbReference>
<reference evidence="2 3" key="1">
    <citation type="submission" date="2016-10" db="EMBL/GenBank/DDBJ databases">
        <authorList>
            <person name="de Groot N.N."/>
        </authorList>
    </citation>
    <scope>NUCLEOTIDE SEQUENCE [LARGE SCALE GENOMIC DNA]</scope>
    <source>
        <strain evidence="2 3">CGMCC 1.11147</strain>
    </source>
</reference>
<dbReference type="GO" id="GO:0006950">
    <property type="term" value="P:response to stress"/>
    <property type="evidence" value="ECO:0007669"/>
    <property type="project" value="TreeGrafter"/>
</dbReference>
<dbReference type="InterPro" id="IPR036390">
    <property type="entry name" value="WH_DNA-bd_sf"/>
</dbReference>
<dbReference type="SUPFAM" id="SSF46785">
    <property type="entry name" value="Winged helix' DNA-binding domain"/>
    <property type="match status" value="1"/>
</dbReference>